<protein>
    <submittedName>
        <fullName evidence="1">Transcriptional regulator</fullName>
    </submittedName>
</protein>
<organism evidence="1 2">
    <name type="scientific">Pseudoduganella aquatica</name>
    <dbReference type="NCBI Taxonomy" id="2660641"/>
    <lineage>
        <taxon>Bacteria</taxon>
        <taxon>Pseudomonadati</taxon>
        <taxon>Pseudomonadota</taxon>
        <taxon>Betaproteobacteria</taxon>
        <taxon>Burkholderiales</taxon>
        <taxon>Oxalobacteraceae</taxon>
        <taxon>Telluria group</taxon>
        <taxon>Pseudoduganella</taxon>
    </lineage>
</organism>
<dbReference type="InterPro" id="IPR036388">
    <property type="entry name" value="WH-like_DNA-bd_sf"/>
</dbReference>
<comment type="caution">
    <text evidence="1">The sequence shown here is derived from an EMBL/GenBank/DDBJ whole genome shotgun (WGS) entry which is preliminary data.</text>
</comment>
<accession>A0A7X4H6U8</accession>
<dbReference type="Gene3D" id="1.10.10.10">
    <property type="entry name" value="Winged helix-like DNA-binding domain superfamily/Winged helix DNA-binding domain"/>
    <property type="match status" value="1"/>
</dbReference>
<dbReference type="InterPro" id="IPR043519">
    <property type="entry name" value="NT_sf"/>
</dbReference>
<dbReference type="EMBL" id="WWCU01000001">
    <property type="protein sequence ID" value="MYN05793.1"/>
    <property type="molecule type" value="Genomic_DNA"/>
</dbReference>
<evidence type="ECO:0000313" key="1">
    <source>
        <dbReference type="EMBL" id="MYN05793.1"/>
    </source>
</evidence>
<dbReference type="AlphaFoldDB" id="A0A7X4H6U8"/>
<reference evidence="1 2" key="1">
    <citation type="submission" date="2019-12" db="EMBL/GenBank/DDBJ databases">
        <title>Novel species isolated from a subtropical stream in China.</title>
        <authorList>
            <person name="Lu H."/>
        </authorList>
    </citation>
    <scope>NUCLEOTIDE SEQUENCE [LARGE SCALE GENOMIC DNA]</scope>
    <source>
        <strain evidence="1 2">FT127W</strain>
    </source>
</reference>
<dbReference type="InterPro" id="IPR036390">
    <property type="entry name" value="WH_DNA-bd_sf"/>
</dbReference>
<gene>
    <name evidence="1" type="ORF">GTP77_00405</name>
</gene>
<name>A0A7X4H6U8_9BURK</name>
<dbReference type="SUPFAM" id="SSF46785">
    <property type="entry name" value="Winged helix' DNA-binding domain"/>
    <property type="match status" value="1"/>
</dbReference>
<evidence type="ECO:0000313" key="2">
    <source>
        <dbReference type="Proteomes" id="UP000450676"/>
    </source>
</evidence>
<sequence>MGIFADVLFTKTQQRVLAVLYGQPSRSFYANEIIALAACGSGAVQRELASLEESGLVHSWRAGNQKHYQVDRDAAIFEELHSIVVKTFGAGDLIRAALQAQLPQLDAAFIHGDAVAGTVHASSGIDLMVIAPKAPQPELRLALGELTGDLGREVRPAFYTSEEFGQLWRTGDTALRAVLEQPKIFVKGSEPELIKLAQLP</sequence>
<dbReference type="RefSeq" id="WP_161070191.1">
    <property type="nucleotide sequence ID" value="NZ_WWCU01000001.1"/>
</dbReference>
<dbReference type="Gene3D" id="3.30.460.10">
    <property type="entry name" value="Beta Polymerase, domain 2"/>
    <property type="match status" value="1"/>
</dbReference>
<dbReference type="Proteomes" id="UP000450676">
    <property type="component" value="Unassembled WGS sequence"/>
</dbReference>
<keyword evidence="2" id="KW-1185">Reference proteome</keyword>
<proteinExistence type="predicted"/>